<organism evidence="1 2">
    <name type="scientific">Candidatus Anaerobiospirillum pullistercoris</name>
    <dbReference type="NCBI Taxonomy" id="2838452"/>
    <lineage>
        <taxon>Bacteria</taxon>
        <taxon>Pseudomonadati</taxon>
        <taxon>Pseudomonadota</taxon>
        <taxon>Gammaproteobacteria</taxon>
        <taxon>Aeromonadales</taxon>
        <taxon>Succinivibrionaceae</taxon>
        <taxon>Anaerobiospirillum</taxon>
    </lineage>
</organism>
<evidence type="ECO:0000313" key="1">
    <source>
        <dbReference type="EMBL" id="HIX57719.1"/>
    </source>
</evidence>
<comment type="caution">
    <text evidence="1">The sequence shown here is derived from an EMBL/GenBank/DDBJ whole genome shotgun (WGS) entry which is preliminary data.</text>
</comment>
<protein>
    <submittedName>
        <fullName evidence="1">Uncharacterized protein</fullName>
    </submittedName>
</protein>
<dbReference type="EMBL" id="DXEV01000190">
    <property type="protein sequence ID" value="HIX57719.1"/>
    <property type="molecule type" value="Genomic_DNA"/>
</dbReference>
<accession>A0A9D1WEK2</accession>
<dbReference type="AlphaFoldDB" id="A0A9D1WEK2"/>
<reference evidence="1" key="2">
    <citation type="submission" date="2021-04" db="EMBL/GenBank/DDBJ databases">
        <authorList>
            <person name="Gilroy R."/>
        </authorList>
    </citation>
    <scope>NUCLEOTIDE SEQUENCE</scope>
    <source>
        <strain evidence="1">USASDec5-558</strain>
    </source>
</reference>
<dbReference type="Proteomes" id="UP000886829">
    <property type="component" value="Unassembled WGS sequence"/>
</dbReference>
<proteinExistence type="predicted"/>
<evidence type="ECO:0000313" key="2">
    <source>
        <dbReference type="Proteomes" id="UP000886829"/>
    </source>
</evidence>
<name>A0A9D1WEK2_9GAMM</name>
<gene>
    <name evidence="1" type="ORF">H9850_09660</name>
</gene>
<reference evidence="1" key="1">
    <citation type="journal article" date="2021" name="PeerJ">
        <title>Extensive microbial diversity within the chicken gut microbiome revealed by metagenomics and culture.</title>
        <authorList>
            <person name="Gilroy R."/>
            <person name="Ravi A."/>
            <person name="Getino M."/>
            <person name="Pursley I."/>
            <person name="Horton D.L."/>
            <person name="Alikhan N.F."/>
            <person name="Baker D."/>
            <person name="Gharbi K."/>
            <person name="Hall N."/>
            <person name="Watson M."/>
            <person name="Adriaenssens E.M."/>
            <person name="Foster-Nyarko E."/>
            <person name="Jarju S."/>
            <person name="Secka A."/>
            <person name="Antonio M."/>
            <person name="Oren A."/>
            <person name="Chaudhuri R.R."/>
            <person name="La Ragione R."/>
            <person name="Hildebrand F."/>
            <person name="Pallen M.J."/>
        </authorList>
    </citation>
    <scope>NUCLEOTIDE SEQUENCE</scope>
    <source>
        <strain evidence="1">USASDec5-558</strain>
    </source>
</reference>
<sequence length="296" mass="31274">MLDIKNFIARYKFSPLYYNDGSPCYVRAGCLAACACCMLLSVALKNPEPNSDMAASESNLALAAVDAPQGAGVSSDVSIGANGVISLQDSAAAYDDSGSLQHGAAARDAVQAAAAVSTQQQSETEGTLSPEMIAATSAAAAYEAEADAEDDSWSFWAFFSGEAKQKKERLAHRKQALEELVNGAAFLTSCGNINAGYIGCRFDFSSKVNPYYDSKIEAADDGFMITLEAKGDQLKDSCTRFVVNSEGVYQAFDAKGHERHKCLLDSGLSEQMVSIHRAVDDLQGNPAPSGASLAQK</sequence>